<dbReference type="SUPFAM" id="SSF47598">
    <property type="entry name" value="Ribbon-helix-helix"/>
    <property type="match status" value="1"/>
</dbReference>
<dbReference type="InterPro" id="IPR008651">
    <property type="entry name" value="Uncharacterised_HicB"/>
</dbReference>
<name>A0ABM7W7A9_9BACT</name>
<protein>
    <submittedName>
        <fullName evidence="1">Antitoxin HicB</fullName>
    </submittedName>
</protein>
<evidence type="ECO:0000313" key="1">
    <source>
        <dbReference type="EMBL" id="BDD86866.1"/>
    </source>
</evidence>
<organism evidence="1 2">
    <name type="scientific">Desulfofustis limnaeus</name>
    <dbReference type="NCBI Taxonomy" id="2740163"/>
    <lineage>
        <taxon>Bacteria</taxon>
        <taxon>Pseudomonadati</taxon>
        <taxon>Thermodesulfobacteriota</taxon>
        <taxon>Desulfobulbia</taxon>
        <taxon>Desulfobulbales</taxon>
        <taxon>Desulfocapsaceae</taxon>
        <taxon>Desulfofustis</taxon>
    </lineage>
</organism>
<dbReference type="Proteomes" id="UP000830055">
    <property type="component" value="Chromosome"/>
</dbReference>
<keyword evidence="2" id="KW-1185">Reference proteome</keyword>
<dbReference type="RefSeq" id="WP_284153936.1">
    <property type="nucleotide sequence ID" value="NZ_AP025516.1"/>
</dbReference>
<dbReference type="EMBL" id="AP025516">
    <property type="protein sequence ID" value="BDD86866.1"/>
    <property type="molecule type" value="Genomic_DNA"/>
</dbReference>
<gene>
    <name evidence="1" type="ORF">DPPLL_12310</name>
</gene>
<dbReference type="Pfam" id="PF05534">
    <property type="entry name" value="HicB"/>
    <property type="match status" value="1"/>
</dbReference>
<reference evidence="1 2" key="1">
    <citation type="submission" date="2022-01" db="EMBL/GenBank/DDBJ databases">
        <title>Desulfofustis limnae sp. nov., a novel mesophilic sulfate-reducing bacterium isolated from marsh soil.</title>
        <authorList>
            <person name="Watanabe M."/>
            <person name="Takahashi A."/>
            <person name="Kojima H."/>
            <person name="Fukui M."/>
        </authorList>
    </citation>
    <scope>NUCLEOTIDE SEQUENCE [LARGE SCALE GENOMIC DNA]</scope>
    <source>
        <strain evidence="1 2">PPLL</strain>
    </source>
</reference>
<dbReference type="SUPFAM" id="SSF143100">
    <property type="entry name" value="TTHA1013/TTHA0281-like"/>
    <property type="match status" value="1"/>
</dbReference>
<dbReference type="InterPro" id="IPR010985">
    <property type="entry name" value="Ribbon_hlx_hlx"/>
</dbReference>
<accession>A0ABM7W7A9</accession>
<dbReference type="Gene3D" id="1.10.1220.10">
    <property type="entry name" value="Met repressor-like"/>
    <property type="match status" value="1"/>
</dbReference>
<sequence>MDKYTYRVTWSEEDQAYVATCLEFPSLSWLDASYEQALSGIRRTVADVLSDMEKSGERSPVPFATRKYSGNYRLRMPANLHKQLTIEAAEQEISLNRLINHLLESR</sequence>
<dbReference type="InterPro" id="IPR013321">
    <property type="entry name" value="Arc_rbn_hlx_hlx"/>
</dbReference>
<dbReference type="InterPro" id="IPR035069">
    <property type="entry name" value="TTHA1013/TTHA0281-like"/>
</dbReference>
<proteinExistence type="predicted"/>
<evidence type="ECO:0000313" key="2">
    <source>
        <dbReference type="Proteomes" id="UP000830055"/>
    </source>
</evidence>